<proteinExistence type="predicted"/>
<evidence type="ECO:0000313" key="1">
    <source>
        <dbReference type="EMBL" id="KVH99470.1"/>
    </source>
</evidence>
<reference evidence="1 2" key="1">
    <citation type="journal article" date="2016" name="Sci. Rep.">
        <title>The genome sequence of the outbreeding globe artichoke constructed de novo incorporating a phase-aware low-pass sequencing strategy of F1 progeny.</title>
        <authorList>
            <person name="Scaglione D."/>
            <person name="Reyes-Chin-Wo S."/>
            <person name="Acquadro A."/>
            <person name="Froenicke L."/>
            <person name="Portis E."/>
            <person name="Beitel C."/>
            <person name="Tirone M."/>
            <person name="Mauro R."/>
            <person name="Lo Monaco A."/>
            <person name="Mauromicale G."/>
            <person name="Faccioli P."/>
            <person name="Cattivelli L."/>
            <person name="Rieseberg L."/>
            <person name="Michelmore R."/>
            <person name="Lanteri S."/>
        </authorList>
    </citation>
    <scope>NUCLEOTIDE SEQUENCE [LARGE SCALE GENOMIC DNA]</scope>
    <source>
        <strain evidence="1">2C</strain>
    </source>
</reference>
<keyword evidence="2" id="KW-1185">Reference proteome</keyword>
<evidence type="ECO:0000313" key="2">
    <source>
        <dbReference type="Proteomes" id="UP000243975"/>
    </source>
</evidence>
<sequence>MIPKAMLLVLEGVAPTSIWKVIVGRLKTQFKVIH</sequence>
<dbReference type="Gramene" id="KVH99470">
    <property type="protein sequence ID" value="KVH99470"/>
    <property type="gene ID" value="Ccrd_022296"/>
</dbReference>
<comment type="caution">
    <text evidence="1">The sequence shown here is derived from an EMBL/GenBank/DDBJ whole genome shotgun (WGS) entry which is preliminary data.</text>
</comment>
<dbReference type="AlphaFoldDB" id="A0A103XYX9"/>
<protein>
    <submittedName>
        <fullName evidence="1">Uncharacterized protein</fullName>
    </submittedName>
</protein>
<name>A0A103XYX9_CYNCS</name>
<gene>
    <name evidence="1" type="ORF">Ccrd_022296</name>
</gene>
<organism evidence="1 2">
    <name type="scientific">Cynara cardunculus var. scolymus</name>
    <name type="common">Globe artichoke</name>
    <name type="synonym">Cynara scolymus</name>
    <dbReference type="NCBI Taxonomy" id="59895"/>
    <lineage>
        <taxon>Eukaryota</taxon>
        <taxon>Viridiplantae</taxon>
        <taxon>Streptophyta</taxon>
        <taxon>Embryophyta</taxon>
        <taxon>Tracheophyta</taxon>
        <taxon>Spermatophyta</taxon>
        <taxon>Magnoliopsida</taxon>
        <taxon>eudicotyledons</taxon>
        <taxon>Gunneridae</taxon>
        <taxon>Pentapetalae</taxon>
        <taxon>asterids</taxon>
        <taxon>campanulids</taxon>
        <taxon>Asterales</taxon>
        <taxon>Asteraceae</taxon>
        <taxon>Carduoideae</taxon>
        <taxon>Cardueae</taxon>
        <taxon>Carduinae</taxon>
        <taxon>Cynara</taxon>
    </lineage>
</organism>
<dbReference type="Proteomes" id="UP000243975">
    <property type="component" value="Unassembled WGS sequence"/>
</dbReference>
<dbReference type="EMBL" id="LEKV01003508">
    <property type="protein sequence ID" value="KVH99470.1"/>
    <property type="molecule type" value="Genomic_DNA"/>
</dbReference>
<accession>A0A103XYX9</accession>